<organism evidence="1 2">
    <name type="scientific">Simiduia curdlanivorans</name>
    <dbReference type="NCBI Taxonomy" id="1492769"/>
    <lineage>
        <taxon>Bacteria</taxon>
        <taxon>Pseudomonadati</taxon>
        <taxon>Pseudomonadota</taxon>
        <taxon>Gammaproteobacteria</taxon>
        <taxon>Cellvibrionales</taxon>
        <taxon>Cellvibrionaceae</taxon>
        <taxon>Simiduia</taxon>
    </lineage>
</organism>
<name>A0ABV8V660_9GAMM</name>
<evidence type="ECO:0000313" key="2">
    <source>
        <dbReference type="Proteomes" id="UP001595840"/>
    </source>
</evidence>
<comment type="caution">
    <text evidence="1">The sequence shown here is derived from an EMBL/GenBank/DDBJ whole genome shotgun (WGS) entry which is preliminary data.</text>
</comment>
<accession>A0ABV8V660</accession>
<protein>
    <submittedName>
        <fullName evidence="1">Acyloxyacyl hydrolase</fullName>
    </submittedName>
</protein>
<proteinExistence type="predicted"/>
<dbReference type="Pfam" id="PF09411">
    <property type="entry name" value="PagL"/>
    <property type="match status" value="1"/>
</dbReference>
<sequence>MASLQHLWPRLSAILTVTGSSSTLLGRAVLGRAVLANALMISTLGVALTAEADQVSEPANAKLELMLYAGGGKQPRSDTQKNTAVGVDLNFYRHVFTDKQTLFIGTGVAQLTSNTDANNRLMAYSIYPQLNLTLPKIGSSQPYFYVRTLGPTYLSETQLGERVQGNHFVFQSQLGLGLYFGDNNTWLANIAYRHYSNARLSAPNDGIDALVLLTLGGRY</sequence>
<keyword evidence="2" id="KW-1185">Reference proteome</keyword>
<dbReference type="Proteomes" id="UP001595840">
    <property type="component" value="Unassembled WGS sequence"/>
</dbReference>
<evidence type="ECO:0000313" key="1">
    <source>
        <dbReference type="EMBL" id="MFC4363352.1"/>
    </source>
</evidence>
<gene>
    <name evidence="1" type="ORF">ACFOX3_13635</name>
</gene>
<dbReference type="EMBL" id="JBHSCX010000020">
    <property type="protein sequence ID" value="MFC4363352.1"/>
    <property type="molecule type" value="Genomic_DNA"/>
</dbReference>
<dbReference type="Gene3D" id="2.40.160.20">
    <property type="match status" value="1"/>
</dbReference>
<keyword evidence="1" id="KW-0378">Hydrolase</keyword>
<dbReference type="GO" id="GO:0016787">
    <property type="term" value="F:hydrolase activity"/>
    <property type="evidence" value="ECO:0007669"/>
    <property type="project" value="UniProtKB-KW"/>
</dbReference>
<dbReference type="RefSeq" id="WP_290261083.1">
    <property type="nucleotide sequence ID" value="NZ_JAUFQG010000004.1"/>
</dbReference>
<dbReference type="InterPro" id="IPR018550">
    <property type="entry name" value="Lipid-A_deacylase-rel"/>
</dbReference>
<reference evidence="2" key="1">
    <citation type="journal article" date="2019" name="Int. J. Syst. Evol. Microbiol.">
        <title>The Global Catalogue of Microorganisms (GCM) 10K type strain sequencing project: providing services to taxonomists for standard genome sequencing and annotation.</title>
        <authorList>
            <consortium name="The Broad Institute Genomics Platform"/>
            <consortium name="The Broad Institute Genome Sequencing Center for Infectious Disease"/>
            <person name="Wu L."/>
            <person name="Ma J."/>
        </authorList>
    </citation>
    <scope>NUCLEOTIDE SEQUENCE [LARGE SCALE GENOMIC DNA]</scope>
    <source>
        <strain evidence="2">CECT 8570</strain>
    </source>
</reference>